<keyword evidence="4 11" id="KW-0547">Nucleotide-binding</keyword>
<dbReference type="GO" id="GO:0030447">
    <property type="term" value="P:filamentous growth"/>
    <property type="evidence" value="ECO:0007669"/>
    <property type="project" value="UniProtKB-ARBA"/>
</dbReference>
<evidence type="ECO:0000256" key="14">
    <source>
        <dbReference type="SAM" id="MobiDB-lite"/>
    </source>
</evidence>
<dbReference type="GO" id="GO:0009893">
    <property type="term" value="P:positive regulation of metabolic process"/>
    <property type="evidence" value="ECO:0007669"/>
    <property type="project" value="UniProtKB-ARBA"/>
</dbReference>
<comment type="catalytic activity">
    <reaction evidence="9">
        <text>L-seryl-[protein] + ATP = O-phospho-L-seryl-[protein] + ADP + H(+)</text>
        <dbReference type="Rhea" id="RHEA:17989"/>
        <dbReference type="Rhea" id="RHEA-COMP:9863"/>
        <dbReference type="Rhea" id="RHEA-COMP:11604"/>
        <dbReference type="ChEBI" id="CHEBI:15378"/>
        <dbReference type="ChEBI" id="CHEBI:29999"/>
        <dbReference type="ChEBI" id="CHEBI:30616"/>
        <dbReference type="ChEBI" id="CHEBI:83421"/>
        <dbReference type="ChEBI" id="CHEBI:456216"/>
        <dbReference type="EC" id="2.7.11.1"/>
    </reaction>
</comment>
<feature type="coiled-coil region" evidence="13">
    <location>
        <begin position="131"/>
        <end position="176"/>
    </location>
</feature>
<keyword evidence="5" id="KW-0418">Kinase</keyword>
<dbReference type="FunFam" id="3.10.110.10:FF:000050">
    <property type="entry name" value="eIF-2-alpha kinase GCN2"/>
    <property type="match status" value="1"/>
</dbReference>
<dbReference type="SUPFAM" id="SSF56112">
    <property type="entry name" value="Protein kinase-like (PK-like)"/>
    <property type="match status" value="2"/>
</dbReference>
<feature type="binding site" evidence="12">
    <location>
        <position position="701"/>
    </location>
    <ligand>
        <name>ATP</name>
        <dbReference type="ChEBI" id="CHEBI:30616"/>
    </ligand>
</feature>
<dbReference type="GO" id="GO:0000077">
    <property type="term" value="P:DNA damage checkpoint signaling"/>
    <property type="evidence" value="ECO:0007669"/>
    <property type="project" value="InterPro"/>
</dbReference>
<dbReference type="InterPro" id="IPR050339">
    <property type="entry name" value="CC_SR_Kinase"/>
</dbReference>
<dbReference type="Gene3D" id="3.30.930.10">
    <property type="entry name" value="Bira Bifunctional Protein, Domain 2"/>
    <property type="match status" value="1"/>
</dbReference>
<dbReference type="EC" id="2.7.11.1" evidence="1"/>
<feature type="region of interest" description="Disordered" evidence="14">
    <location>
        <begin position="745"/>
        <end position="776"/>
    </location>
</feature>
<dbReference type="GO" id="GO:0005634">
    <property type="term" value="C:nucleus"/>
    <property type="evidence" value="ECO:0007669"/>
    <property type="project" value="TreeGrafter"/>
</dbReference>
<dbReference type="Pfam" id="PF00069">
    <property type="entry name" value="Pkinase"/>
    <property type="match status" value="3"/>
</dbReference>
<feature type="compositionally biased region" description="Acidic residues" evidence="14">
    <location>
        <begin position="814"/>
        <end position="838"/>
    </location>
</feature>
<dbReference type="Pfam" id="PF12745">
    <property type="entry name" value="HGTP_anticodon2"/>
    <property type="match status" value="1"/>
</dbReference>
<evidence type="ECO:0000256" key="11">
    <source>
        <dbReference type="PIRSR" id="PIRSR000660-2"/>
    </source>
</evidence>
<comment type="caution">
    <text evidence="17">The sequence shown here is derived from an EMBL/GenBank/DDBJ whole genome shotgun (WGS) entry which is preliminary data.</text>
</comment>
<dbReference type="FunFam" id="3.30.200.20:FF:000379">
    <property type="entry name" value="eIF-2-alpha kinase GCN2"/>
    <property type="match status" value="1"/>
</dbReference>
<evidence type="ECO:0000256" key="9">
    <source>
        <dbReference type="ARBA" id="ARBA00048679"/>
    </source>
</evidence>
<evidence type="ECO:0000256" key="6">
    <source>
        <dbReference type="ARBA" id="ARBA00022840"/>
    </source>
</evidence>
<gene>
    <name evidence="17" type="ORF">PMKS-003663</name>
</gene>
<dbReference type="InterPro" id="IPR006575">
    <property type="entry name" value="RWD_dom"/>
</dbReference>
<evidence type="ECO:0000256" key="1">
    <source>
        <dbReference type="ARBA" id="ARBA00012513"/>
    </source>
</evidence>
<evidence type="ECO:0000256" key="10">
    <source>
        <dbReference type="PIRSR" id="PIRSR000660-1"/>
    </source>
</evidence>
<organism evidence="17 18">
    <name type="scientific">Pichia membranifaciens</name>
    <dbReference type="NCBI Taxonomy" id="4926"/>
    <lineage>
        <taxon>Eukaryota</taxon>
        <taxon>Fungi</taxon>
        <taxon>Dikarya</taxon>
        <taxon>Ascomycota</taxon>
        <taxon>Saccharomycotina</taxon>
        <taxon>Pichiomycetes</taxon>
        <taxon>Pichiales</taxon>
        <taxon>Pichiaceae</taxon>
        <taxon>Pichia</taxon>
    </lineage>
</organism>
<dbReference type="Pfam" id="PF13393">
    <property type="entry name" value="tRNA-synt_His"/>
    <property type="match status" value="1"/>
</dbReference>
<feature type="active site" description="Proton acceptor" evidence="10">
    <location>
        <position position="915"/>
    </location>
</feature>
<dbReference type="PROSITE" id="PS50908">
    <property type="entry name" value="RWD"/>
    <property type="match status" value="1"/>
</dbReference>
<evidence type="ECO:0000259" key="15">
    <source>
        <dbReference type="PROSITE" id="PS50011"/>
    </source>
</evidence>
<dbReference type="PANTHER" id="PTHR11042">
    <property type="entry name" value="EUKARYOTIC TRANSLATION INITIATION FACTOR 2-ALPHA KINASE EIF2-ALPHA KINASE -RELATED"/>
    <property type="match status" value="1"/>
</dbReference>
<dbReference type="PANTHER" id="PTHR11042:SF136">
    <property type="entry name" value="EIF-2-ALPHA KINASE GCN2"/>
    <property type="match status" value="1"/>
</dbReference>
<feature type="domain" description="RWD" evidence="16">
    <location>
        <begin position="10"/>
        <end position="121"/>
    </location>
</feature>
<dbReference type="CDD" id="cd14046">
    <property type="entry name" value="STKc_EIF2AK4_GCN2_rpt2"/>
    <property type="match status" value="1"/>
</dbReference>
<dbReference type="Gene3D" id="3.10.110.10">
    <property type="entry name" value="Ubiquitin Conjugating Enzyme"/>
    <property type="match status" value="1"/>
</dbReference>
<dbReference type="InterPro" id="IPR000719">
    <property type="entry name" value="Prot_kinase_dom"/>
</dbReference>
<dbReference type="Gene3D" id="3.30.200.20">
    <property type="entry name" value="Phosphorylase Kinase, domain 1"/>
    <property type="match status" value="1"/>
</dbReference>
<dbReference type="InterPro" id="IPR041715">
    <property type="entry name" value="HisRS-like_core"/>
</dbReference>
<sequence length="1743" mass="199935">MDSVEQQQEDEWEAIQAIYPDILQDLTPKESAWNKKPPHKFNLHVSSDTSDEKVCSLDLEIEFTATYPLSPPLYRLTNAQNIMDSQLVTIKEKCKQLLKEYKGQPIVFILYSEIFEYLSEIKSSIKNESLEDERKRRIMNEQLELEKMQQQEQEELEIKREKEQELLDEMVEMEMKRRYQSSNDNFQEFMESYADNKPNYDETSDMPQSLHKSSKPLSEDNLIPNPDTEMNFFLFDKPIIIQLSWINFSFRAITGFVPIEPNGLLKDISKQYLVKPYIKEDTPTFQAITDVLNESKQFNIGRKYGKNKKGYEKDLQFLLTEIELNNPFWKGSQGKKSILTLEKELQAVCDLRQNDVIAFHIEKKEILSNGEESLHNSAAKKISKKMNLKNETEKLCIWKVRILSKYSDTLGDLLQSISYVNINTAREWTIQLLENLEYLHKQGLIHRCITLDSVSINQPESTESTSVKLNSITYGYTLMSMLYNYPNLNQPDNEDILPFVESGWIAPERVNPKNKLLYAKPQRKTDVWDLGVIVLQMILGTDIVYEFQNPTDFFTHCSGLDDGIYQFLHSIFEFKTKKRPDPLELLPSKFLRLSLNISPLESLLSKTSSFTRTDPSYNNNNSSGGMETSAATLIQNSNNGNSLVPNRRLKRESFGLSTFAPKFYSRYAQDFEEVCVLGKGGFGEVVKARNRLDGRFYAIKKIRHTEDKLSKILNEVMLLARLNHQYVVRYFAAWLEDDHDFGSSAIDSSDNEFDSKNEEDSYGDSDSDVPSFSDTRTNSQSFTDFISGSHNQSIDFTFSDDDSDIEEIPKSVSDDDYDDDNDNDDEDDGEEDYTDDPFEFGTPETTARPSKTPKDKKKSKKRSVLFIQMEYCENRTLFDLIRQGLPNDADNYWRILRQILEALAHIHAQGIIHRDLKPMNIFIDENQNVKIGDFGLAKNVHNLSAMNTSPNKLEFHKSAEELTSEIGTTLYVADEVLNGNGNYNEKVDLYSLGIIFFEMIYQLGTAMERYTAIRNLRTPSIVFPSDFDSKRLSTEKKIVKMLLDHDPDKRPSAQELLSSGLIRVQQQDDLMKEALNALVDPSSAWNHQARNILFSQPYSFAKDLLFGDNIKTPEVKDILLHEKIVHELENIFKNHAAVNFNDTSGKIIPKNPLYDSNYMLYQVLDRSGSVLQLPYDLTLPFARLLGRTKIKAHKVYRIDCVYRSNEKDESAGPLKFKEIDFDIVTNANDPVDYLPFYDAECIRVGSEIVNIFPFLKTHNVKILLNHCGLMETVLEYCGIETAQILIVSRILSEVGFTKSMKEAKTILKQELNISSTVLNELVQFDFSTNISNCTTKLTKLMLDSPLLTRIDTALNYLRKVISYLEKFEVNLTVEINPFCGYNAHFYKSGLMFVIVHEEKFKSVIGAGGRYGGLITELARNKSPKSLPNAVGLRVAWDFLFNSMKKYQEIFKNGDKMSKVANKFQKAKKSSVDWMTQKCDVLIGIFTTNLLKEVVPYILNELWRSGISADIIKNKLSLEDMVNQAQDDNVKLVLFIKAQTTLSALQREKPSKYKPMRLRNLDTKTDIELDMYELISIINCERNSINSSGDENLQEHPRSTVMAASNTNNSFGDHAHMNTLDENHKFIVVPNNAVNANKKSNKRDNWSIEEDAKKATSDLLGQMSNVSVLIIETKEEVLDMIAITSIHQAEEWKRRVGGIARDTPRSFITNIYNALIKEASRGVRWAVVYGGHKTDKVCVVDLQR</sequence>
<dbReference type="Gene3D" id="1.10.510.10">
    <property type="entry name" value="Transferase(Phosphotransferase) domain 1"/>
    <property type="match status" value="2"/>
</dbReference>
<feature type="region of interest" description="Disordered" evidence="14">
    <location>
        <begin position="195"/>
        <end position="220"/>
    </location>
</feature>
<feature type="binding site" evidence="11">
    <location>
        <position position="700"/>
    </location>
    <ligand>
        <name>ATP</name>
        <dbReference type="ChEBI" id="CHEBI:30616"/>
    </ligand>
</feature>
<evidence type="ECO:0000256" key="3">
    <source>
        <dbReference type="ARBA" id="ARBA00022679"/>
    </source>
</evidence>
<dbReference type="InterPro" id="IPR008271">
    <property type="entry name" value="Ser/Thr_kinase_AS"/>
</dbReference>
<dbReference type="InterPro" id="IPR016135">
    <property type="entry name" value="UBQ-conjugating_enzyme/RWD"/>
</dbReference>
<evidence type="ECO:0000313" key="17">
    <source>
        <dbReference type="EMBL" id="GAV30155.1"/>
    </source>
</evidence>
<dbReference type="CDD" id="cd23823">
    <property type="entry name" value="RWD_GCN2"/>
    <property type="match status" value="1"/>
</dbReference>
<dbReference type="GO" id="GO:0005524">
    <property type="term" value="F:ATP binding"/>
    <property type="evidence" value="ECO:0007669"/>
    <property type="project" value="UniProtKB-UniRule"/>
</dbReference>
<dbReference type="PIRSF" id="PIRSF000660">
    <property type="entry name" value="Ser/Thr_PK_GCN2"/>
    <property type="match status" value="1"/>
</dbReference>
<dbReference type="PROSITE" id="PS00108">
    <property type="entry name" value="PROTEIN_KINASE_ST"/>
    <property type="match status" value="1"/>
</dbReference>
<dbReference type="SMART" id="SM00591">
    <property type="entry name" value="RWD"/>
    <property type="match status" value="1"/>
</dbReference>
<protein>
    <recommendedName>
        <fullName evidence="1">non-specific serine/threonine protein kinase</fullName>
        <ecNumber evidence="1">2.7.11.1</ecNumber>
    </recommendedName>
</protein>
<reference evidence="17 18" key="1">
    <citation type="submission" date="2016-08" db="EMBL/GenBank/DDBJ databases">
        <title>Whole genome shotgun sequence of Pichia membranifaciens KS47-1.</title>
        <authorList>
            <person name="Konishi M."/>
            <person name="Ishida M."/>
            <person name="Arakawa T."/>
            <person name="Kato Y."/>
            <person name="Horiuchi J."/>
        </authorList>
    </citation>
    <scope>NUCLEOTIDE SEQUENCE [LARGE SCALE GENOMIC DNA]</scope>
    <source>
        <strain evidence="17 18">KS47-1</strain>
    </source>
</reference>
<dbReference type="InterPro" id="IPR024435">
    <property type="entry name" value="HisRS-related_dom"/>
</dbReference>
<dbReference type="PROSITE" id="PS00107">
    <property type="entry name" value="PROTEIN_KINASE_ATP"/>
    <property type="match status" value="1"/>
</dbReference>
<dbReference type="SUPFAM" id="SSF54495">
    <property type="entry name" value="UBC-like"/>
    <property type="match status" value="1"/>
</dbReference>
<comment type="similarity">
    <text evidence="7">Belongs to the protein kinase superfamily. Ser/Thr protein kinase family. GCN2 subfamily.</text>
</comment>
<evidence type="ECO:0000313" key="18">
    <source>
        <dbReference type="Proteomes" id="UP000186136"/>
    </source>
</evidence>
<dbReference type="EMBL" id="BDGI01000161">
    <property type="protein sequence ID" value="GAV30155.1"/>
    <property type="molecule type" value="Genomic_DNA"/>
</dbReference>
<dbReference type="Proteomes" id="UP000186136">
    <property type="component" value="Unassembled WGS sequence"/>
</dbReference>
<dbReference type="OrthoDB" id="341578at2759"/>
<dbReference type="PROSITE" id="PS50011">
    <property type="entry name" value="PROTEIN_KINASE_DOM"/>
    <property type="match status" value="2"/>
</dbReference>
<feature type="domain" description="Protein kinase" evidence="15">
    <location>
        <begin position="671"/>
        <end position="1062"/>
    </location>
</feature>
<keyword evidence="6 11" id="KW-0067">ATP-binding</keyword>
<evidence type="ECO:0000256" key="8">
    <source>
        <dbReference type="ARBA" id="ARBA00047899"/>
    </source>
</evidence>
<evidence type="ECO:0000256" key="5">
    <source>
        <dbReference type="ARBA" id="ARBA00022777"/>
    </source>
</evidence>
<dbReference type="InterPro" id="IPR016255">
    <property type="entry name" value="Gcn2"/>
</dbReference>
<proteinExistence type="inferred from homology"/>
<name>A0A1Q2YKT2_9ASCO</name>
<keyword evidence="2" id="KW-0723">Serine/threonine-protein kinase</keyword>
<dbReference type="InterPro" id="IPR011009">
    <property type="entry name" value="Kinase-like_dom_sf"/>
</dbReference>
<feature type="binding site" evidence="11">
    <location>
        <begin position="677"/>
        <end position="685"/>
    </location>
    <ligand>
        <name>ATP</name>
        <dbReference type="ChEBI" id="CHEBI:30616"/>
    </ligand>
</feature>
<evidence type="ECO:0000259" key="16">
    <source>
        <dbReference type="PROSITE" id="PS50908"/>
    </source>
</evidence>
<evidence type="ECO:0000256" key="2">
    <source>
        <dbReference type="ARBA" id="ARBA00022527"/>
    </source>
</evidence>
<dbReference type="SUPFAM" id="SSF55681">
    <property type="entry name" value="Class II aaRS and biotin synthetases"/>
    <property type="match status" value="1"/>
</dbReference>
<feature type="region of interest" description="Disordered" evidence="14">
    <location>
        <begin position="796"/>
        <end position="859"/>
    </location>
</feature>
<dbReference type="Pfam" id="PF05773">
    <property type="entry name" value="RWD"/>
    <property type="match status" value="1"/>
</dbReference>
<dbReference type="SMART" id="SM00220">
    <property type="entry name" value="S_TKc"/>
    <property type="match status" value="1"/>
</dbReference>
<evidence type="ECO:0000256" key="13">
    <source>
        <dbReference type="SAM" id="Coils"/>
    </source>
</evidence>
<evidence type="ECO:0000256" key="12">
    <source>
        <dbReference type="PROSITE-ProRule" id="PRU10141"/>
    </source>
</evidence>
<dbReference type="CDD" id="cd14012">
    <property type="entry name" value="PK_eIF2AK_GCN2_rpt1"/>
    <property type="match status" value="1"/>
</dbReference>
<dbReference type="GO" id="GO:1990625">
    <property type="term" value="P:negative regulation of cytoplasmic translational initiation in response to stress"/>
    <property type="evidence" value="ECO:0007669"/>
    <property type="project" value="TreeGrafter"/>
</dbReference>
<evidence type="ECO:0000256" key="4">
    <source>
        <dbReference type="ARBA" id="ARBA00022741"/>
    </source>
</evidence>
<evidence type="ECO:0000256" key="7">
    <source>
        <dbReference type="ARBA" id="ARBA00037982"/>
    </source>
</evidence>
<accession>A0A1Q2YKT2</accession>
<feature type="domain" description="Protein kinase" evidence="15">
    <location>
        <begin position="298"/>
        <end position="591"/>
    </location>
</feature>
<keyword evidence="18" id="KW-1185">Reference proteome</keyword>
<keyword evidence="13" id="KW-0175">Coiled coil</keyword>
<dbReference type="GO" id="GO:0004694">
    <property type="term" value="F:eukaryotic translation initiation factor 2alpha kinase activity"/>
    <property type="evidence" value="ECO:0007669"/>
    <property type="project" value="InterPro"/>
</dbReference>
<dbReference type="GO" id="GO:0005829">
    <property type="term" value="C:cytosol"/>
    <property type="evidence" value="ECO:0007669"/>
    <property type="project" value="TreeGrafter"/>
</dbReference>
<keyword evidence="3" id="KW-0808">Transferase</keyword>
<dbReference type="InterPro" id="IPR017441">
    <property type="entry name" value="Protein_kinase_ATP_BS"/>
</dbReference>
<dbReference type="InterPro" id="IPR045864">
    <property type="entry name" value="aa-tRNA-synth_II/BPL/LPL"/>
</dbReference>
<comment type="catalytic activity">
    <reaction evidence="8">
        <text>L-threonyl-[protein] + ATP = O-phospho-L-threonyl-[protein] + ADP + H(+)</text>
        <dbReference type="Rhea" id="RHEA:46608"/>
        <dbReference type="Rhea" id="RHEA-COMP:11060"/>
        <dbReference type="Rhea" id="RHEA-COMP:11605"/>
        <dbReference type="ChEBI" id="CHEBI:15378"/>
        <dbReference type="ChEBI" id="CHEBI:30013"/>
        <dbReference type="ChEBI" id="CHEBI:30616"/>
        <dbReference type="ChEBI" id="CHEBI:61977"/>
        <dbReference type="ChEBI" id="CHEBI:456216"/>
        <dbReference type="EC" id="2.7.11.1"/>
    </reaction>
</comment>